<evidence type="ECO:0000259" key="2">
    <source>
        <dbReference type="Pfam" id="PF09850"/>
    </source>
</evidence>
<evidence type="ECO:0000313" key="3">
    <source>
        <dbReference type="EMBL" id="MBA1378702.1"/>
    </source>
</evidence>
<dbReference type="PANTHER" id="PTHR38033">
    <property type="entry name" value="MEMBRANE PROTEIN-RELATED"/>
    <property type="match status" value="1"/>
</dbReference>
<evidence type="ECO:0000256" key="1">
    <source>
        <dbReference type="SAM" id="Phobius"/>
    </source>
</evidence>
<feature type="domain" description="Type IV / VI secretion system DotU" evidence="2">
    <location>
        <begin position="60"/>
        <end position="262"/>
    </location>
</feature>
<evidence type="ECO:0000313" key="4">
    <source>
        <dbReference type="Proteomes" id="UP000572407"/>
    </source>
</evidence>
<dbReference type="NCBIfam" id="TIGR03349">
    <property type="entry name" value="IV_VI_DotU"/>
    <property type="match status" value="1"/>
</dbReference>
<gene>
    <name evidence="3" type="ORF">FHK92_12880</name>
</gene>
<protein>
    <submittedName>
        <fullName evidence="3">DotU family type IV/VI secretion system protein</fullName>
    </submittedName>
</protein>
<dbReference type="RefSeq" id="WP_181288327.1">
    <property type="nucleotide sequence ID" value="NZ_VDLV01000014.1"/>
</dbReference>
<keyword evidence="1" id="KW-0812">Transmembrane</keyword>
<feature type="transmembrane region" description="Helical" evidence="1">
    <location>
        <begin position="242"/>
        <end position="264"/>
    </location>
</feature>
<keyword evidence="1" id="KW-1133">Transmembrane helix</keyword>
<reference evidence="3 4" key="1">
    <citation type="submission" date="2019-06" db="EMBL/GenBank/DDBJ databases">
        <title>Analysis of the biodiversity of Brassica napus bacterial endophytes for the selection of potential efficient biofertilizers for rapeseed crops.</title>
        <authorList>
            <person name="Jimenez-Gomez A."/>
            <person name="Saati-Santamaria Z."/>
            <person name="Menendez E."/>
            <person name="Rivas R."/>
            <person name="Mateos P.F."/>
            <person name="Velazquez E."/>
            <person name="Garcia-Fraile P."/>
        </authorList>
    </citation>
    <scope>NUCLEOTIDE SEQUENCE [LARGE SCALE GENOMIC DNA]</scope>
    <source>
        <strain evidence="3 4">CDVBN10</strain>
    </source>
</reference>
<name>A0A7V8RLG0_9PSED</name>
<dbReference type="AlphaFoldDB" id="A0A7V8RLG0"/>
<dbReference type="PANTHER" id="PTHR38033:SF1">
    <property type="entry name" value="DOTU FAMILY TYPE IV_VI SECRETION SYSTEM PROTEIN"/>
    <property type="match status" value="1"/>
</dbReference>
<dbReference type="NCBIfam" id="NF038228">
    <property type="entry name" value="IcmH_DotU_IVB"/>
    <property type="match status" value="1"/>
</dbReference>
<organism evidence="3 4">
    <name type="scientific">Pseudomonas brassicacearum subsp. neoaurantiaca</name>
    <dbReference type="NCBI Taxonomy" id="494916"/>
    <lineage>
        <taxon>Bacteria</taxon>
        <taxon>Pseudomonadati</taxon>
        <taxon>Pseudomonadota</taxon>
        <taxon>Gammaproteobacteria</taxon>
        <taxon>Pseudomonadales</taxon>
        <taxon>Pseudomonadaceae</taxon>
        <taxon>Pseudomonas</taxon>
    </lineage>
</organism>
<keyword evidence="1" id="KW-0472">Membrane</keyword>
<dbReference type="Pfam" id="PF09850">
    <property type="entry name" value="DotU"/>
    <property type="match status" value="1"/>
</dbReference>
<dbReference type="Gene3D" id="1.25.40.590">
    <property type="entry name" value="Type IV / VI secretion system, DotU"/>
    <property type="match status" value="1"/>
</dbReference>
<accession>A0A7V8RLG0</accession>
<comment type="caution">
    <text evidence="3">The sequence shown here is derived from an EMBL/GenBank/DDBJ whole genome shotgun (WGS) entry which is preliminary data.</text>
</comment>
<dbReference type="EMBL" id="VDLV01000014">
    <property type="protein sequence ID" value="MBA1378702.1"/>
    <property type="molecule type" value="Genomic_DNA"/>
</dbReference>
<proteinExistence type="predicted"/>
<dbReference type="InterPro" id="IPR017732">
    <property type="entry name" value="T4/T6SS_DotU"/>
</dbReference>
<sequence>MDKDMPQDDITVLLDFHGQRPASGPLTDAAAPPRIEQLEDRMIYAARQPRSRRFVTSLNPLVEAASGLLAQMMSLKRGRERADLNDLKQELTLELKQFEALALHANVEQSEVVAARYVLCTVLDEAVVVTSWGYGSGWSQISLLSTFHNETFGGEKVFQLLDRLLKDPVKHLHMLELLYLCLSLGFEGKYRVQARGGFELVGIRDALYRSIRQVRGDAPRQLSPRWEGLVAPPRRPVRVVPAWTVAFFTLACLGVMYAGFAWVLDEQRESILQPYQLLEPAVVQAQP</sequence>
<dbReference type="Proteomes" id="UP000572407">
    <property type="component" value="Unassembled WGS sequence"/>
</dbReference>
<dbReference type="InterPro" id="IPR038522">
    <property type="entry name" value="T4/T6SS_DotU_sf"/>
</dbReference>